<feature type="domain" description="Cyclophilin-like" evidence="3">
    <location>
        <begin position="60"/>
        <end position="168"/>
    </location>
</feature>
<reference evidence="5" key="1">
    <citation type="journal article" date="2019" name="Int. J. Syst. Evol. Microbiol.">
        <title>The Global Catalogue of Microorganisms (GCM) 10K type strain sequencing project: providing services to taxonomists for standard genome sequencing and annotation.</title>
        <authorList>
            <consortium name="The Broad Institute Genomics Platform"/>
            <consortium name="The Broad Institute Genome Sequencing Center for Infectious Disease"/>
            <person name="Wu L."/>
            <person name="Ma J."/>
        </authorList>
    </citation>
    <scope>NUCLEOTIDE SEQUENCE [LARGE SCALE GENOMIC DNA]</scope>
    <source>
        <strain evidence="5">CCM 7855</strain>
    </source>
</reference>
<keyword evidence="2" id="KW-0732">Signal</keyword>
<evidence type="ECO:0000259" key="3">
    <source>
        <dbReference type="Pfam" id="PF18050"/>
    </source>
</evidence>
<dbReference type="SUPFAM" id="SSF50891">
    <property type="entry name" value="Cyclophilin-like"/>
    <property type="match status" value="1"/>
</dbReference>
<evidence type="ECO:0000256" key="1">
    <source>
        <dbReference type="SAM" id="MobiDB-lite"/>
    </source>
</evidence>
<sequence length="171" mass="17071">MRALGSATVLAAVFAVGACASGSGSDVAQPDPTSPSTSTPALGAPRTCTNADASTTPIRIRFGATTLTGSLNASPTARALRDRLPITADATDYGGVEKTAEIPALPMTGMPAGADPGPGTLGYYAPDRVLVLYYGDVGYFPGIADLGRFTDTDGVVAAATGAVTVTVELDC</sequence>
<gene>
    <name evidence="4" type="ORF">GCM10007298_03440</name>
</gene>
<dbReference type="Pfam" id="PF18050">
    <property type="entry name" value="Cyclophil_like2"/>
    <property type="match status" value="1"/>
</dbReference>
<evidence type="ECO:0000256" key="2">
    <source>
        <dbReference type="SAM" id="SignalP"/>
    </source>
</evidence>
<feature type="chain" id="PRO_5045983201" description="Cyclophilin-like domain-containing protein" evidence="2">
    <location>
        <begin position="21"/>
        <end position="171"/>
    </location>
</feature>
<feature type="signal peptide" evidence="2">
    <location>
        <begin position="1"/>
        <end position="20"/>
    </location>
</feature>
<dbReference type="Gene3D" id="2.40.100.20">
    <property type="match status" value="1"/>
</dbReference>
<dbReference type="InterPro" id="IPR041183">
    <property type="entry name" value="Cyclophilin-like"/>
</dbReference>
<dbReference type="EMBL" id="BMCS01000001">
    <property type="protein sequence ID" value="GGF10770.1"/>
    <property type="molecule type" value="Genomic_DNA"/>
</dbReference>
<dbReference type="RefSeq" id="WP_188486339.1">
    <property type="nucleotide sequence ID" value="NZ_BMCS01000001.1"/>
</dbReference>
<protein>
    <recommendedName>
        <fullName evidence="3">Cyclophilin-like domain-containing protein</fullName>
    </recommendedName>
</protein>
<organism evidence="4 5">
    <name type="scientific">Williamsia phyllosphaerae</name>
    <dbReference type="NCBI Taxonomy" id="885042"/>
    <lineage>
        <taxon>Bacteria</taxon>
        <taxon>Bacillati</taxon>
        <taxon>Actinomycetota</taxon>
        <taxon>Actinomycetes</taxon>
        <taxon>Mycobacteriales</taxon>
        <taxon>Nocardiaceae</taxon>
        <taxon>Williamsia</taxon>
    </lineage>
</organism>
<evidence type="ECO:0000313" key="4">
    <source>
        <dbReference type="EMBL" id="GGF10770.1"/>
    </source>
</evidence>
<dbReference type="InterPro" id="IPR029000">
    <property type="entry name" value="Cyclophilin-like_dom_sf"/>
</dbReference>
<evidence type="ECO:0000313" key="5">
    <source>
        <dbReference type="Proteomes" id="UP000632454"/>
    </source>
</evidence>
<accession>A0ABQ1U7I9</accession>
<dbReference type="Proteomes" id="UP000632454">
    <property type="component" value="Unassembled WGS sequence"/>
</dbReference>
<dbReference type="PROSITE" id="PS51257">
    <property type="entry name" value="PROKAR_LIPOPROTEIN"/>
    <property type="match status" value="1"/>
</dbReference>
<proteinExistence type="predicted"/>
<comment type="caution">
    <text evidence="4">The sequence shown here is derived from an EMBL/GenBank/DDBJ whole genome shotgun (WGS) entry which is preliminary data.</text>
</comment>
<feature type="region of interest" description="Disordered" evidence="1">
    <location>
        <begin position="23"/>
        <end position="51"/>
    </location>
</feature>
<name>A0ABQ1U7I9_9NOCA</name>
<keyword evidence="5" id="KW-1185">Reference proteome</keyword>